<dbReference type="AlphaFoldDB" id="A0A5J9WNP3"/>
<reference evidence="2 3" key="1">
    <citation type="journal article" date="2019" name="Sci. Rep.">
        <title>A high-quality genome of Eragrostis curvula grass provides insights into Poaceae evolution and supports new strategies to enhance forage quality.</title>
        <authorList>
            <person name="Carballo J."/>
            <person name="Santos B.A.C.M."/>
            <person name="Zappacosta D."/>
            <person name="Garbus I."/>
            <person name="Selva J.P."/>
            <person name="Gallo C.A."/>
            <person name="Diaz A."/>
            <person name="Albertini E."/>
            <person name="Caccamo M."/>
            <person name="Echenique V."/>
        </authorList>
    </citation>
    <scope>NUCLEOTIDE SEQUENCE [LARGE SCALE GENOMIC DNA]</scope>
    <source>
        <strain evidence="3">cv. Victoria</strain>
        <tissue evidence="2">Leaf</tissue>
    </source>
</reference>
<dbReference type="Pfam" id="PF12796">
    <property type="entry name" value="Ank_2"/>
    <property type="match status" value="2"/>
</dbReference>
<dbReference type="PROSITE" id="PS50297">
    <property type="entry name" value="ANK_REP_REGION"/>
    <property type="match status" value="1"/>
</dbReference>
<dbReference type="PROSITE" id="PS50088">
    <property type="entry name" value="ANK_REPEAT"/>
    <property type="match status" value="1"/>
</dbReference>
<evidence type="ECO:0000313" key="2">
    <source>
        <dbReference type="EMBL" id="TVU49808.1"/>
    </source>
</evidence>
<protein>
    <submittedName>
        <fullName evidence="2">Uncharacterized protein</fullName>
    </submittedName>
</protein>
<evidence type="ECO:0000313" key="3">
    <source>
        <dbReference type="Proteomes" id="UP000324897"/>
    </source>
</evidence>
<dbReference type="InterPro" id="IPR036770">
    <property type="entry name" value="Ankyrin_rpt-contain_sf"/>
</dbReference>
<keyword evidence="1" id="KW-0040">ANK repeat</keyword>
<dbReference type="PANTHER" id="PTHR24121">
    <property type="entry name" value="NO MECHANORECEPTOR POTENTIAL C, ISOFORM D-RELATED"/>
    <property type="match status" value="1"/>
</dbReference>
<dbReference type="InterPro" id="IPR002110">
    <property type="entry name" value="Ankyrin_rpt"/>
</dbReference>
<evidence type="ECO:0000256" key="1">
    <source>
        <dbReference type="PROSITE-ProRule" id="PRU00023"/>
    </source>
</evidence>
<dbReference type="SMART" id="SM00248">
    <property type="entry name" value="ANK"/>
    <property type="match status" value="5"/>
</dbReference>
<accession>A0A5J9WNP3</accession>
<dbReference type="EMBL" id="RWGY01000002">
    <property type="protein sequence ID" value="TVU49808.1"/>
    <property type="molecule type" value="Genomic_DNA"/>
</dbReference>
<gene>
    <name evidence="2" type="ORF">EJB05_01145</name>
</gene>
<comment type="caution">
    <text evidence="2">The sequence shown here is derived from an EMBL/GenBank/DDBJ whole genome shotgun (WGS) entry which is preliminary data.</text>
</comment>
<dbReference type="PANTHER" id="PTHR24121:SF21">
    <property type="entry name" value="ANKYRIN REPEAT FAMILY PROTEIN"/>
    <property type="match status" value="1"/>
</dbReference>
<feature type="non-terminal residue" evidence="2">
    <location>
        <position position="1"/>
    </location>
</feature>
<dbReference type="SUPFAM" id="SSF48403">
    <property type="entry name" value="Ankyrin repeat"/>
    <property type="match status" value="1"/>
</dbReference>
<name>A0A5J9WNP3_9POAL</name>
<dbReference type="OrthoDB" id="686324at2759"/>
<organism evidence="2 3">
    <name type="scientific">Eragrostis curvula</name>
    <name type="common">weeping love grass</name>
    <dbReference type="NCBI Taxonomy" id="38414"/>
    <lineage>
        <taxon>Eukaryota</taxon>
        <taxon>Viridiplantae</taxon>
        <taxon>Streptophyta</taxon>
        <taxon>Embryophyta</taxon>
        <taxon>Tracheophyta</taxon>
        <taxon>Spermatophyta</taxon>
        <taxon>Magnoliopsida</taxon>
        <taxon>Liliopsida</taxon>
        <taxon>Poales</taxon>
        <taxon>Poaceae</taxon>
        <taxon>PACMAD clade</taxon>
        <taxon>Chloridoideae</taxon>
        <taxon>Eragrostideae</taxon>
        <taxon>Eragrostidinae</taxon>
        <taxon>Eragrostis</taxon>
    </lineage>
</organism>
<feature type="repeat" description="ANK" evidence="1">
    <location>
        <begin position="177"/>
        <end position="209"/>
    </location>
</feature>
<dbReference type="Gramene" id="TVU49808">
    <property type="protein sequence ID" value="TVU49808"/>
    <property type="gene ID" value="EJB05_01145"/>
</dbReference>
<proteinExistence type="predicted"/>
<sequence length="316" mass="34193">MATNNGEEHPGRPAAADAIDASLMVATSQGDCQKLKDLIIQKDATSMVVVMASGKQASEGKPSPATMHPLLAAAACRGDLEELKFLLNKGPLPHQEFCNQIEAYYPGYNSNRSLAAQLTATNVEESMNASSILEGVTIEGDTALHLLAANGRGDNITNCADLIYGEDKSFLCKQNYNGDTPLHCAARMGNSQMVSHFIDLARGQNIVEDLLRKENSSMETALHEAVRMGDNHIVKEFLREDPELARFPKEGPSPLYLAILQEKGDIAQTIYDESKDNVLSYTGPDGQNALHAAALRRTGCIRHECGTSGHKQMEPA</sequence>
<dbReference type="Proteomes" id="UP000324897">
    <property type="component" value="Chromosome 6"/>
</dbReference>
<dbReference type="Gene3D" id="1.25.40.20">
    <property type="entry name" value="Ankyrin repeat-containing domain"/>
    <property type="match status" value="2"/>
</dbReference>
<keyword evidence="3" id="KW-1185">Reference proteome</keyword>